<reference evidence="2" key="1">
    <citation type="journal article" date="2013" name="Nature">
        <title>Pan genome of the phytoplankton Emiliania underpins its global distribution.</title>
        <authorList>
            <person name="Read B.A."/>
            <person name="Kegel J."/>
            <person name="Klute M.J."/>
            <person name="Kuo A."/>
            <person name="Lefebvre S.C."/>
            <person name="Maumus F."/>
            <person name="Mayer C."/>
            <person name="Miller J."/>
            <person name="Monier A."/>
            <person name="Salamov A."/>
            <person name="Young J."/>
            <person name="Aguilar M."/>
            <person name="Claverie J.M."/>
            <person name="Frickenhaus S."/>
            <person name="Gonzalez K."/>
            <person name="Herman E.K."/>
            <person name="Lin Y.C."/>
            <person name="Napier J."/>
            <person name="Ogata H."/>
            <person name="Sarno A.F."/>
            <person name="Shmutz J."/>
            <person name="Schroeder D."/>
            <person name="de Vargas C."/>
            <person name="Verret F."/>
            <person name="von Dassow P."/>
            <person name="Valentin K."/>
            <person name="Van de Peer Y."/>
            <person name="Wheeler G."/>
            <person name="Dacks J.B."/>
            <person name="Delwiche C.F."/>
            <person name="Dyhrman S.T."/>
            <person name="Glockner G."/>
            <person name="John U."/>
            <person name="Richards T."/>
            <person name="Worden A.Z."/>
            <person name="Zhang X."/>
            <person name="Grigoriev I.V."/>
            <person name="Allen A.E."/>
            <person name="Bidle K."/>
            <person name="Borodovsky M."/>
            <person name="Bowler C."/>
            <person name="Brownlee C."/>
            <person name="Cock J.M."/>
            <person name="Elias M."/>
            <person name="Gladyshev V.N."/>
            <person name="Groth M."/>
            <person name="Guda C."/>
            <person name="Hadaegh A."/>
            <person name="Iglesias-Rodriguez M.D."/>
            <person name="Jenkins J."/>
            <person name="Jones B.M."/>
            <person name="Lawson T."/>
            <person name="Leese F."/>
            <person name="Lindquist E."/>
            <person name="Lobanov A."/>
            <person name="Lomsadze A."/>
            <person name="Malik S.B."/>
            <person name="Marsh M.E."/>
            <person name="Mackinder L."/>
            <person name="Mock T."/>
            <person name="Mueller-Roeber B."/>
            <person name="Pagarete A."/>
            <person name="Parker M."/>
            <person name="Probert I."/>
            <person name="Quesneville H."/>
            <person name="Raines C."/>
            <person name="Rensing S.A."/>
            <person name="Riano-Pachon D.M."/>
            <person name="Richier S."/>
            <person name="Rokitta S."/>
            <person name="Shiraiwa Y."/>
            <person name="Soanes D.M."/>
            <person name="van der Giezen M."/>
            <person name="Wahlund T.M."/>
            <person name="Williams B."/>
            <person name="Wilson W."/>
            <person name="Wolfe G."/>
            <person name="Wurch L.L."/>
        </authorList>
    </citation>
    <scope>NUCLEOTIDE SEQUENCE</scope>
</reference>
<dbReference type="Pfam" id="PF18951">
    <property type="entry name" value="DUF5695"/>
    <property type="match status" value="1"/>
</dbReference>
<dbReference type="Proteomes" id="UP000013827">
    <property type="component" value="Unassembled WGS sequence"/>
</dbReference>
<dbReference type="InterPro" id="IPR043750">
    <property type="entry name" value="DUF5695"/>
</dbReference>
<dbReference type="STRING" id="2903.R1ENT2"/>
<evidence type="ECO:0000313" key="2">
    <source>
        <dbReference type="Proteomes" id="UP000013827"/>
    </source>
</evidence>
<proteinExistence type="predicted"/>
<sequence>MPTSLDGLDVNQQLACRQRGDSRLVGLVRGWWERDRDGCIRNDAAAVASILQDVNRNERVEDMSRLELSRKTCFLCDLKQLTTCDIMRDRKAARQASICQLAYGSEFGFDTTGQEEVVVWNLYFGNEDVAKKTVDHVLSYMRNSPTWAYHGGARSWGDIGNNGKYLATFGTGVADRGQMHYRSGLNMIPLIEWYRLSNSGGGSLSVTFAAAAECDKFRLKLTKTARARPGSGFAVAHAPLVRGARKDESEIGDL</sequence>
<dbReference type="PaxDb" id="2903-EOD22494"/>
<organism evidence="1 2">
    <name type="scientific">Emiliania huxleyi (strain CCMP1516)</name>
    <dbReference type="NCBI Taxonomy" id="280463"/>
    <lineage>
        <taxon>Eukaryota</taxon>
        <taxon>Haptista</taxon>
        <taxon>Haptophyta</taxon>
        <taxon>Prymnesiophyceae</taxon>
        <taxon>Isochrysidales</taxon>
        <taxon>Noelaerhabdaceae</taxon>
        <taxon>Emiliania</taxon>
    </lineage>
</organism>
<accession>A0A0D3JG59</accession>
<dbReference type="GeneID" id="17268033"/>
<name>A0A0D3JG59_EMIH1</name>
<keyword evidence="2" id="KW-1185">Reference proteome</keyword>
<evidence type="ECO:0000313" key="1">
    <source>
        <dbReference type="EnsemblProtists" id="EOD22494"/>
    </source>
</evidence>
<dbReference type="EnsemblProtists" id="EOD22494">
    <property type="protein sequence ID" value="EOD22494"/>
    <property type="gene ID" value="EMIHUDRAFT_240269"/>
</dbReference>
<protein>
    <submittedName>
        <fullName evidence="1">Uncharacterized protein</fullName>
    </submittedName>
</protein>
<dbReference type="HOGENOM" id="CLU_1095952_0_0_1"/>
<dbReference type="KEGG" id="ehx:EMIHUDRAFT_240269"/>
<dbReference type="RefSeq" id="XP_005774923.1">
    <property type="nucleotide sequence ID" value="XM_005774866.1"/>
</dbReference>
<dbReference type="AlphaFoldDB" id="A0A0D3JG59"/>
<reference evidence="1" key="2">
    <citation type="submission" date="2024-10" db="UniProtKB">
        <authorList>
            <consortium name="EnsemblProtists"/>
        </authorList>
    </citation>
    <scope>IDENTIFICATION</scope>
</reference>